<feature type="region of interest" description="Leucine repeat II (LRII)" evidence="3">
    <location>
        <begin position="228"/>
        <end position="260"/>
    </location>
</feature>
<dbReference type="AlphaFoldDB" id="A0AAV8QEV1"/>
<keyword evidence="1" id="KW-0805">Transcription regulation</keyword>
<feature type="short sequence motif" description="VHIID" evidence="3">
    <location>
        <begin position="176"/>
        <end position="180"/>
    </location>
</feature>
<comment type="caution">
    <text evidence="3">Lacks conserved residue(s) required for the propagation of feature annotation.</text>
</comment>
<evidence type="ECO:0000313" key="4">
    <source>
        <dbReference type="EMBL" id="KAJ8476876.1"/>
    </source>
</evidence>
<dbReference type="PANTHER" id="PTHR31636">
    <property type="entry name" value="OSJNBA0084A10.13 PROTEIN-RELATED"/>
    <property type="match status" value="1"/>
</dbReference>
<dbReference type="InterPro" id="IPR005202">
    <property type="entry name" value="TF_GRAS"/>
</dbReference>
<feature type="region of interest" description="SAW" evidence="3">
    <location>
        <begin position="383"/>
        <end position="457"/>
    </location>
</feature>
<evidence type="ECO:0008006" key="6">
    <source>
        <dbReference type="Google" id="ProtNLM"/>
    </source>
</evidence>
<organism evidence="4 5">
    <name type="scientific">Ensete ventricosum</name>
    <name type="common">Abyssinian banana</name>
    <name type="synonym">Musa ensete</name>
    <dbReference type="NCBI Taxonomy" id="4639"/>
    <lineage>
        <taxon>Eukaryota</taxon>
        <taxon>Viridiplantae</taxon>
        <taxon>Streptophyta</taxon>
        <taxon>Embryophyta</taxon>
        <taxon>Tracheophyta</taxon>
        <taxon>Spermatophyta</taxon>
        <taxon>Magnoliopsida</taxon>
        <taxon>Liliopsida</taxon>
        <taxon>Zingiberales</taxon>
        <taxon>Musaceae</taxon>
        <taxon>Ensete</taxon>
    </lineage>
</organism>
<comment type="caution">
    <text evidence="4">The sequence shown here is derived from an EMBL/GenBank/DDBJ whole genome shotgun (WGS) entry which is preliminary data.</text>
</comment>
<keyword evidence="2" id="KW-0804">Transcription</keyword>
<dbReference type="Proteomes" id="UP001222027">
    <property type="component" value="Unassembled WGS sequence"/>
</dbReference>
<evidence type="ECO:0000256" key="1">
    <source>
        <dbReference type="ARBA" id="ARBA00023015"/>
    </source>
</evidence>
<reference evidence="4 5" key="1">
    <citation type="submission" date="2022-12" db="EMBL/GenBank/DDBJ databases">
        <title>Chromosome-scale assembly of the Ensete ventricosum genome.</title>
        <authorList>
            <person name="Dussert Y."/>
            <person name="Stocks J."/>
            <person name="Wendawek A."/>
            <person name="Woldeyes F."/>
            <person name="Nichols R.A."/>
            <person name="Borrell J.S."/>
        </authorList>
    </citation>
    <scope>NUCLEOTIDE SEQUENCE [LARGE SCALE GENOMIC DNA]</scope>
    <source>
        <strain evidence="5">cv. Maze</strain>
        <tissue evidence="4">Seeds</tissue>
    </source>
</reference>
<dbReference type="PROSITE" id="PS50985">
    <property type="entry name" value="GRAS"/>
    <property type="match status" value="1"/>
</dbReference>
<accession>A0AAV8QEV1</accession>
<protein>
    <recommendedName>
        <fullName evidence="6">Scarecrow-like protein 32</fullName>
    </recommendedName>
</protein>
<evidence type="ECO:0000313" key="5">
    <source>
        <dbReference type="Proteomes" id="UP001222027"/>
    </source>
</evidence>
<evidence type="ECO:0000256" key="2">
    <source>
        <dbReference type="ARBA" id="ARBA00023163"/>
    </source>
</evidence>
<dbReference type="Pfam" id="PF03514">
    <property type="entry name" value="GRAS"/>
    <property type="match status" value="1"/>
</dbReference>
<proteinExistence type="inferred from homology"/>
<comment type="similarity">
    <text evidence="3">Belongs to the GRAS family.</text>
</comment>
<gene>
    <name evidence="4" type="ORF">OPV22_020603</name>
</gene>
<evidence type="ECO:0000256" key="3">
    <source>
        <dbReference type="PROSITE-ProRule" id="PRU01191"/>
    </source>
</evidence>
<sequence length="459" mass="50598">MMQFTTSVPLLPPIGPDGLRLLLDEDEDDAPKPSLGGSWPWRGRLLASAKTLGSFNTASCMEQLLVHFANAIESNDATLAQQILWVLNNIAPPDGDCNQRLTSAFLRALVARASRTGSCKMLTAVAARADAELALHLHRFSAIDLASFIDLTPWHRFGYAAANAAIAEAVEGLPVVHIVDLSTTHCMQMPTLINLLANRPEGPPLIRLTVSGLTTTAAPPILDMTYDELGSRLVNFASSRNVAMEFRVIPSDPGDAFDSLIEQLRVQQLVSEGEALIVNCQMLLHYIPEETVGVIASTMNIGPPMLSLRTMFLKALRSLEPTLVTVVDEDADFTACDVVRRLRSAFNYLWIAYDAVDTFLPKGSEQRRRYEAGVGWKIENVIAEEGVQRVERLERKGRWAQRMRATGFRSVGFTEEAAGEVKSMLDEHAAGWGMKREEEDLMLTWKGHNVVFATAWLPA</sequence>
<name>A0AAV8QEV1_ENSVE</name>
<keyword evidence="5" id="KW-1185">Reference proteome</keyword>
<dbReference type="EMBL" id="JAQQAF010000006">
    <property type="protein sequence ID" value="KAJ8476876.1"/>
    <property type="molecule type" value="Genomic_DNA"/>
</dbReference>